<keyword evidence="4 7" id="KW-0812">Transmembrane</keyword>
<dbReference type="GO" id="GO:0008233">
    <property type="term" value="F:peptidase activity"/>
    <property type="evidence" value="ECO:0007669"/>
    <property type="project" value="UniProtKB-KW"/>
</dbReference>
<feature type="transmembrane region" description="Helical" evidence="7">
    <location>
        <begin position="18"/>
        <end position="37"/>
    </location>
</feature>
<keyword evidence="3" id="KW-0997">Cell inner membrane</keyword>
<evidence type="ECO:0000313" key="9">
    <source>
        <dbReference type="EMBL" id="MFB9950787.1"/>
    </source>
</evidence>
<feature type="transmembrane region" description="Helical" evidence="7">
    <location>
        <begin position="78"/>
        <end position="99"/>
    </location>
</feature>
<accession>A0ABV6AJQ9</accession>
<keyword evidence="10" id="KW-1185">Reference proteome</keyword>
<sequence length="243" mass="27164">MAEEREETGGEDQRSPPIFNLPQSLVVTLALLAAIYVVQEYLLDDDTRAYLIVNLAFTPLRYVYPLEEQGFAWLWTPVTYSLLHGSVEHILFNALWLMAFGAPVVRRIGTLRYVLFWVLSAVAAAFFHAMLNWGNETLLIGASGVVSALMGAACRFAFPPRRGYDRTHGHLYPRQSILGSFRNRTVVIFTAMWFIGNLLIAFGVTLFGAEVGPIAWDAHIGGFLFGFLLFALFDPLPASRSRT</sequence>
<evidence type="ECO:0000256" key="3">
    <source>
        <dbReference type="ARBA" id="ARBA00022519"/>
    </source>
</evidence>
<proteinExistence type="predicted"/>
<dbReference type="InterPro" id="IPR022764">
    <property type="entry name" value="Peptidase_S54_rhomboid_dom"/>
</dbReference>
<gene>
    <name evidence="9" type="ORF">ACFFP0_18200</name>
</gene>
<dbReference type="PANTHER" id="PTHR43066:SF26">
    <property type="entry name" value="RHOMBOID PROTEASE GLPG"/>
    <property type="match status" value="1"/>
</dbReference>
<keyword evidence="2" id="KW-1003">Cell membrane</keyword>
<dbReference type="Pfam" id="PF01694">
    <property type="entry name" value="Rhomboid"/>
    <property type="match status" value="1"/>
</dbReference>
<dbReference type="RefSeq" id="WP_377263648.1">
    <property type="nucleotide sequence ID" value="NZ_JBHMAA010000020.1"/>
</dbReference>
<feature type="transmembrane region" description="Helical" evidence="7">
    <location>
        <begin position="214"/>
        <end position="233"/>
    </location>
</feature>
<evidence type="ECO:0000256" key="6">
    <source>
        <dbReference type="ARBA" id="ARBA00023136"/>
    </source>
</evidence>
<keyword evidence="5 7" id="KW-1133">Transmembrane helix</keyword>
<dbReference type="PANTHER" id="PTHR43066">
    <property type="entry name" value="RHOMBOID-RELATED PROTEIN"/>
    <property type="match status" value="1"/>
</dbReference>
<dbReference type="InterPro" id="IPR035952">
    <property type="entry name" value="Rhomboid-like_sf"/>
</dbReference>
<dbReference type="EC" id="3.4.21.-" evidence="9"/>
<evidence type="ECO:0000259" key="8">
    <source>
        <dbReference type="Pfam" id="PF01694"/>
    </source>
</evidence>
<protein>
    <submittedName>
        <fullName evidence="9">Rhomboid family intramembrane serine protease</fullName>
        <ecNumber evidence="9">3.4.21.-</ecNumber>
    </submittedName>
</protein>
<feature type="domain" description="Peptidase S54 rhomboid" evidence="8">
    <location>
        <begin position="74"/>
        <end position="232"/>
    </location>
</feature>
<keyword evidence="6 7" id="KW-0472">Membrane</keyword>
<dbReference type="Gene3D" id="1.20.1540.10">
    <property type="entry name" value="Rhomboid-like"/>
    <property type="match status" value="1"/>
</dbReference>
<evidence type="ECO:0000256" key="2">
    <source>
        <dbReference type="ARBA" id="ARBA00022475"/>
    </source>
</evidence>
<evidence type="ECO:0000256" key="1">
    <source>
        <dbReference type="ARBA" id="ARBA00004141"/>
    </source>
</evidence>
<organism evidence="9 10">
    <name type="scientific">Rhizobium puerariae</name>
    <dbReference type="NCBI Taxonomy" id="1585791"/>
    <lineage>
        <taxon>Bacteria</taxon>
        <taxon>Pseudomonadati</taxon>
        <taxon>Pseudomonadota</taxon>
        <taxon>Alphaproteobacteria</taxon>
        <taxon>Hyphomicrobiales</taxon>
        <taxon>Rhizobiaceae</taxon>
        <taxon>Rhizobium/Agrobacterium group</taxon>
        <taxon>Rhizobium</taxon>
    </lineage>
</organism>
<dbReference type="GO" id="GO:0006508">
    <property type="term" value="P:proteolysis"/>
    <property type="evidence" value="ECO:0007669"/>
    <property type="project" value="UniProtKB-KW"/>
</dbReference>
<name>A0ABV6AJQ9_9HYPH</name>
<comment type="caution">
    <text evidence="9">The sequence shown here is derived from an EMBL/GenBank/DDBJ whole genome shotgun (WGS) entry which is preliminary data.</text>
</comment>
<keyword evidence="9" id="KW-0378">Hydrolase</keyword>
<keyword evidence="9" id="KW-0645">Protease</keyword>
<evidence type="ECO:0000256" key="7">
    <source>
        <dbReference type="SAM" id="Phobius"/>
    </source>
</evidence>
<dbReference type="Proteomes" id="UP001589692">
    <property type="component" value="Unassembled WGS sequence"/>
</dbReference>
<feature type="transmembrane region" description="Helical" evidence="7">
    <location>
        <begin position="111"/>
        <end position="131"/>
    </location>
</feature>
<evidence type="ECO:0000256" key="4">
    <source>
        <dbReference type="ARBA" id="ARBA00022692"/>
    </source>
</evidence>
<comment type="subcellular location">
    <subcellularLocation>
        <location evidence="1">Membrane</location>
        <topology evidence="1">Multi-pass membrane protein</topology>
    </subcellularLocation>
</comment>
<evidence type="ECO:0000313" key="10">
    <source>
        <dbReference type="Proteomes" id="UP001589692"/>
    </source>
</evidence>
<feature type="transmembrane region" description="Helical" evidence="7">
    <location>
        <begin position="186"/>
        <end position="208"/>
    </location>
</feature>
<dbReference type="SUPFAM" id="SSF144091">
    <property type="entry name" value="Rhomboid-like"/>
    <property type="match status" value="1"/>
</dbReference>
<feature type="transmembrane region" description="Helical" evidence="7">
    <location>
        <begin position="137"/>
        <end position="158"/>
    </location>
</feature>
<reference evidence="9 10" key="1">
    <citation type="submission" date="2024-09" db="EMBL/GenBank/DDBJ databases">
        <authorList>
            <person name="Sun Q."/>
            <person name="Mori K."/>
        </authorList>
    </citation>
    <scope>NUCLEOTIDE SEQUENCE [LARGE SCALE GENOMIC DNA]</scope>
    <source>
        <strain evidence="9 10">TBRC 4938</strain>
    </source>
</reference>
<dbReference type="EMBL" id="JBHMAA010000020">
    <property type="protein sequence ID" value="MFB9950787.1"/>
    <property type="molecule type" value="Genomic_DNA"/>
</dbReference>
<evidence type="ECO:0000256" key="5">
    <source>
        <dbReference type="ARBA" id="ARBA00022989"/>
    </source>
</evidence>